<dbReference type="GO" id="GO:0004672">
    <property type="term" value="F:protein kinase activity"/>
    <property type="evidence" value="ECO:0007669"/>
    <property type="project" value="InterPro"/>
</dbReference>
<keyword evidence="2" id="KW-0808">Transferase</keyword>
<proteinExistence type="predicted"/>
<gene>
    <name evidence="2" type="ORF">FALBO_13461</name>
</gene>
<comment type="caution">
    <text evidence="2">The sequence shown here is derived from an EMBL/GenBank/DDBJ whole genome shotgun (WGS) entry which is preliminary data.</text>
</comment>
<feature type="domain" description="Protein kinase" evidence="1">
    <location>
        <begin position="167"/>
        <end position="342"/>
    </location>
</feature>
<evidence type="ECO:0000259" key="1">
    <source>
        <dbReference type="PROSITE" id="PS50011"/>
    </source>
</evidence>
<sequence length="342" mass="38452">MSNSNLASTPTGEPEPAAWRVIEFMFSNRDTDSELVVMCKGKRFIISLFAENFSASSQLKEKYLFFLQVAEEFELDGFTVEDFYVWAVEPFFPIFQKFPALPREHQPTLHDFFYPETFSYTLRAVADELVPELYEDEGASHGLGFGITVANELCAPWTSFSPSQVRVCQVRTVGPPSQTPSKVLLPDGSTAFLKLARRGDAQSLKIELKTYRKIEEAQLDDTIRVSRLRGLVRDESGQVLGLLLIYIDCRRLTLSCAVKPNTPTVLREKWMAQLQGSVDKLHKAGIFWGDVKPDNVLIDSNQDAWVVDFGGGYTEGWVPRELTGTMQGDQLGLKKVAEFIGN</sequence>
<protein>
    <submittedName>
        <fullName evidence="2">Kinase subdomain-containing</fullName>
    </submittedName>
</protein>
<dbReference type="Gene3D" id="1.10.510.10">
    <property type="entry name" value="Transferase(Phosphotransferase) domain 1"/>
    <property type="match status" value="1"/>
</dbReference>
<evidence type="ECO:0000313" key="2">
    <source>
        <dbReference type="EMBL" id="KAF4459787.1"/>
    </source>
</evidence>
<dbReference type="Gene3D" id="3.30.200.20">
    <property type="entry name" value="Phosphorylase Kinase, domain 1"/>
    <property type="match status" value="1"/>
</dbReference>
<evidence type="ECO:0000313" key="3">
    <source>
        <dbReference type="Proteomes" id="UP000554235"/>
    </source>
</evidence>
<dbReference type="OrthoDB" id="4062651at2759"/>
<dbReference type="AlphaFoldDB" id="A0A8H4KYT0"/>
<organism evidence="2 3">
    <name type="scientific">Fusarium albosuccineum</name>
    <dbReference type="NCBI Taxonomy" id="1237068"/>
    <lineage>
        <taxon>Eukaryota</taxon>
        <taxon>Fungi</taxon>
        <taxon>Dikarya</taxon>
        <taxon>Ascomycota</taxon>
        <taxon>Pezizomycotina</taxon>
        <taxon>Sordariomycetes</taxon>
        <taxon>Hypocreomycetidae</taxon>
        <taxon>Hypocreales</taxon>
        <taxon>Nectriaceae</taxon>
        <taxon>Fusarium</taxon>
        <taxon>Fusarium decemcellulare species complex</taxon>
    </lineage>
</organism>
<dbReference type="SUPFAM" id="SSF56112">
    <property type="entry name" value="Protein kinase-like (PK-like)"/>
    <property type="match status" value="1"/>
</dbReference>
<keyword evidence="2" id="KW-0418">Kinase</keyword>
<name>A0A8H4KYT0_9HYPO</name>
<dbReference type="EMBL" id="JAADYS010002089">
    <property type="protein sequence ID" value="KAF4459787.1"/>
    <property type="molecule type" value="Genomic_DNA"/>
</dbReference>
<keyword evidence="3" id="KW-1185">Reference proteome</keyword>
<reference evidence="2 3" key="1">
    <citation type="submission" date="2020-01" db="EMBL/GenBank/DDBJ databases">
        <title>Identification and distribution of gene clusters putatively required for synthesis of sphingolipid metabolism inhibitors in phylogenetically diverse species of the filamentous fungus Fusarium.</title>
        <authorList>
            <person name="Kim H.-S."/>
            <person name="Busman M."/>
            <person name="Brown D.W."/>
            <person name="Divon H."/>
            <person name="Uhlig S."/>
            <person name="Proctor R.H."/>
        </authorList>
    </citation>
    <scope>NUCLEOTIDE SEQUENCE [LARGE SCALE GENOMIC DNA]</scope>
    <source>
        <strain evidence="2 3">NRRL 20459</strain>
    </source>
</reference>
<accession>A0A8H4KYT0</accession>
<dbReference type="GO" id="GO:0005524">
    <property type="term" value="F:ATP binding"/>
    <property type="evidence" value="ECO:0007669"/>
    <property type="project" value="InterPro"/>
</dbReference>
<dbReference type="Proteomes" id="UP000554235">
    <property type="component" value="Unassembled WGS sequence"/>
</dbReference>
<dbReference type="PROSITE" id="PS50011">
    <property type="entry name" value="PROTEIN_KINASE_DOM"/>
    <property type="match status" value="1"/>
</dbReference>
<dbReference type="InterPro" id="IPR000719">
    <property type="entry name" value="Prot_kinase_dom"/>
</dbReference>
<dbReference type="InterPro" id="IPR011009">
    <property type="entry name" value="Kinase-like_dom_sf"/>
</dbReference>